<proteinExistence type="predicted"/>
<feature type="domain" description="AMP-dependent synthetase/ligase" evidence="1">
    <location>
        <begin position="1"/>
        <end position="47"/>
    </location>
</feature>
<accession>A0A2P2M461</accession>
<dbReference type="Pfam" id="PF00501">
    <property type="entry name" value="AMP-binding"/>
    <property type="match status" value="1"/>
</dbReference>
<dbReference type="AlphaFoldDB" id="A0A2P2M461"/>
<reference evidence="2" key="1">
    <citation type="submission" date="2018-02" db="EMBL/GenBank/DDBJ databases">
        <title>Rhizophora mucronata_Transcriptome.</title>
        <authorList>
            <person name="Meera S.P."/>
            <person name="Sreeshan A."/>
            <person name="Augustine A."/>
        </authorList>
    </citation>
    <scope>NUCLEOTIDE SEQUENCE</scope>
    <source>
        <tissue evidence="2">Leaf</tissue>
    </source>
</reference>
<evidence type="ECO:0000259" key="1">
    <source>
        <dbReference type="Pfam" id="PF00501"/>
    </source>
</evidence>
<dbReference type="InterPro" id="IPR000873">
    <property type="entry name" value="AMP-dep_synth/lig_dom"/>
</dbReference>
<evidence type="ECO:0000313" key="2">
    <source>
        <dbReference type="EMBL" id="MBX24998.1"/>
    </source>
</evidence>
<dbReference type="SUPFAM" id="SSF56801">
    <property type="entry name" value="Acetyl-CoA synthetase-like"/>
    <property type="match status" value="1"/>
</dbReference>
<sequence length="79" mass="8790">MYTSGTTGEPKGVILTNAGIMAEVLSVDHLLFLTDKGVTIKTHKIMFLKECIFSCSSVARLKFFRFLHQHKKVSSSSLN</sequence>
<dbReference type="InterPro" id="IPR042099">
    <property type="entry name" value="ANL_N_sf"/>
</dbReference>
<organism evidence="2">
    <name type="scientific">Rhizophora mucronata</name>
    <name type="common">Asiatic mangrove</name>
    <dbReference type="NCBI Taxonomy" id="61149"/>
    <lineage>
        <taxon>Eukaryota</taxon>
        <taxon>Viridiplantae</taxon>
        <taxon>Streptophyta</taxon>
        <taxon>Embryophyta</taxon>
        <taxon>Tracheophyta</taxon>
        <taxon>Spermatophyta</taxon>
        <taxon>Magnoliopsida</taxon>
        <taxon>eudicotyledons</taxon>
        <taxon>Gunneridae</taxon>
        <taxon>Pentapetalae</taxon>
        <taxon>rosids</taxon>
        <taxon>fabids</taxon>
        <taxon>Malpighiales</taxon>
        <taxon>Rhizophoraceae</taxon>
        <taxon>Rhizophora</taxon>
    </lineage>
</organism>
<protein>
    <submittedName>
        <fullName evidence="2">Uncharacterized protein MANES_17G097400</fullName>
    </submittedName>
</protein>
<name>A0A2P2M461_RHIMU</name>
<dbReference type="Gene3D" id="3.40.50.12780">
    <property type="entry name" value="N-terminal domain of ligase-like"/>
    <property type="match status" value="1"/>
</dbReference>
<dbReference type="EMBL" id="GGEC01044514">
    <property type="protein sequence ID" value="MBX24998.1"/>
    <property type="molecule type" value="Transcribed_RNA"/>
</dbReference>